<dbReference type="PANTHER" id="PTHR37937">
    <property type="entry name" value="CONJUGATIVE TRANSFER: DNA TRANSPORT"/>
    <property type="match status" value="1"/>
</dbReference>
<comment type="subcellular location">
    <subcellularLocation>
        <location evidence="1">Cell membrane</location>
        <topology evidence="1">Multi-pass membrane protein</topology>
    </subcellularLocation>
</comment>
<evidence type="ECO:0000256" key="7">
    <source>
        <dbReference type="SAM" id="Phobius"/>
    </source>
</evidence>
<dbReference type="InterPro" id="IPR051539">
    <property type="entry name" value="T4SS-coupling_protein"/>
</dbReference>
<accession>A0ABS6APY1</accession>
<dbReference type="Proteomes" id="UP001166191">
    <property type="component" value="Unassembled WGS sequence"/>
</dbReference>
<name>A0ABS6APY1_9RHOB</name>
<dbReference type="Pfam" id="PF02534">
    <property type="entry name" value="T4SS-DNA_transf"/>
    <property type="match status" value="1"/>
</dbReference>
<dbReference type="InterPro" id="IPR003688">
    <property type="entry name" value="TraG/VirD4"/>
</dbReference>
<evidence type="ECO:0000256" key="2">
    <source>
        <dbReference type="ARBA" id="ARBA00022475"/>
    </source>
</evidence>
<evidence type="ECO:0000256" key="3">
    <source>
        <dbReference type="ARBA" id="ARBA00022692"/>
    </source>
</evidence>
<keyword evidence="2" id="KW-1003">Cell membrane</keyword>
<dbReference type="NCBIfam" id="NF010450">
    <property type="entry name" value="PRK13876.1"/>
    <property type="match status" value="1"/>
</dbReference>
<feature type="transmembrane region" description="Helical" evidence="7">
    <location>
        <begin position="7"/>
        <end position="31"/>
    </location>
</feature>
<evidence type="ECO:0000256" key="6">
    <source>
        <dbReference type="SAM" id="MobiDB-lite"/>
    </source>
</evidence>
<gene>
    <name evidence="8" type="ORF">KNW02_16470</name>
</gene>
<dbReference type="CDD" id="cd01127">
    <property type="entry name" value="TrwB_TraG_TraD_VirD4"/>
    <property type="match status" value="1"/>
</dbReference>
<evidence type="ECO:0000313" key="8">
    <source>
        <dbReference type="EMBL" id="MBU3031704.1"/>
    </source>
</evidence>
<evidence type="ECO:0000256" key="4">
    <source>
        <dbReference type="ARBA" id="ARBA00022989"/>
    </source>
</evidence>
<comment type="caution">
    <text evidence="8">The sequence shown here is derived from an EMBL/GenBank/DDBJ whole genome shotgun (WGS) entry which is preliminary data.</text>
</comment>
<proteinExistence type="predicted"/>
<feature type="transmembrane region" description="Helical" evidence="7">
    <location>
        <begin position="76"/>
        <end position="96"/>
    </location>
</feature>
<dbReference type="PANTHER" id="PTHR37937:SF1">
    <property type="entry name" value="CONJUGATIVE TRANSFER: DNA TRANSPORT"/>
    <property type="match status" value="1"/>
</dbReference>
<keyword evidence="4 7" id="KW-1133">Transmembrane helix</keyword>
<keyword evidence="9" id="KW-1185">Reference proteome</keyword>
<reference evidence="8" key="1">
    <citation type="submission" date="2021-06" db="EMBL/GenBank/DDBJ databases">
        <title>Paracoccus bacterium XHP0099 sp. nov., isolated from the surface waters of the Yellow Sea.</title>
        <authorList>
            <person name="Xue H."/>
            <person name="Zhang D."/>
        </authorList>
    </citation>
    <scope>NUCLEOTIDE SEQUENCE</scope>
    <source>
        <strain evidence="8">XHP0099</strain>
    </source>
</reference>
<protein>
    <submittedName>
        <fullName evidence="8">Conjugal transfer protein TraG</fullName>
    </submittedName>
</protein>
<dbReference type="EMBL" id="JAHKNG010000038">
    <property type="protein sequence ID" value="MBU3031704.1"/>
    <property type="molecule type" value="Genomic_DNA"/>
</dbReference>
<keyword evidence="5 7" id="KW-0472">Membrane</keyword>
<organism evidence="8 9">
    <name type="scientific">Paracoccus marinaquae</name>
    <dbReference type="NCBI Taxonomy" id="2841926"/>
    <lineage>
        <taxon>Bacteria</taxon>
        <taxon>Pseudomonadati</taxon>
        <taxon>Pseudomonadota</taxon>
        <taxon>Alphaproteobacteria</taxon>
        <taxon>Rhodobacterales</taxon>
        <taxon>Paracoccaceae</taxon>
        <taxon>Paracoccus</taxon>
    </lineage>
</organism>
<feature type="region of interest" description="Disordered" evidence="6">
    <location>
        <begin position="554"/>
        <end position="631"/>
    </location>
</feature>
<sequence>MSATKILWGQITIVFLIILATTWGATQYVAWSLGYQAQLGPPWFVLFGVPVYYPPAIFWWWYFYEAYAPPIFAKGGIIAASGGFIAIAVAIGMSVWRAREAKGVATYGSARWASKPEVKAAGLLDPDGVILGRYEREYLRHDGPEHVLCFAPTRSGKGVGLVVPTLLTWPGSAIVHDIKGENWQLTSGFRARHGRVLLFDPTNPKSSAYNPLLEVRRGEWEVRDVQNIADILVDPEGSLDKRNHWEKTSHSLLVGAILHVLYAEPDKTLAGVARFLSDPKRPVDSTLRAMMTTAHLGEAGPHPVVASAARELRNKSENERSGVLSTAMSFLGLYRDPVVAEVTRRSDWRISDIVAGDQPTTLYLVVPPSDINRTKPLMRLLLNQVGRRLTEDLQANAGRHRLLLMLDEFPALGRLDFFETALAFMAGYGLKSFLIAQSLNQIEKAYGPNNSILDNCHVRVSFATNDERTAKRVSDALGTATEMKAMKNYAGHRLSPWLGHLMVSRSETARQLLTPGEIMQLPPDEEIVMVAGIPPIRATKARYFEDTRFRERVLSPPDLTRPEGTRADDWTALPIPARPGPAEDDEEHMRDDEDPTESERRLQPELSRVKPVEKKQPIENEFEPHLSDDVDEDVARNRRMIRQVQGIARQVAMDPNDGMEL</sequence>
<keyword evidence="3 7" id="KW-0812">Transmembrane</keyword>
<feature type="compositionally biased region" description="Basic and acidic residues" evidence="6">
    <location>
        <begin position="560"/>
        <end position="569"/>
    </location>
</feature>
<evidence type="ECO:0000256" key="5">
    <source>
        <dbReference type="ARBA" id="ARBA00023136"/>
    </source>
</evidence>
<feature type="transmembrane region" description="Helical" evidence="7">
    <location>
        <begin position="43"/>
        <end position="64"/>
    </location>
</feature>
<feature type="compositionally biased region" description="Basic and acidic residues" evidence="6">
    <location>
        <begin position="587"/>
        <end position="631"/>
    </location>
</feature>
<evidence type="ECO:0000256" key="1">
    <source>
        <dbReference type="ARBA" id="ARBA00004651"/>
    </source>
</evidence>
<evidence type="ECO:0000313" key="9">
    <source>
        <dbReference type="Proteomes" id="UP001166191"/>
    </source>
</evidence>
<dbReference type="RefSeq" id="WP_216034338.1">
    <property type="nucleotide sequence ID" value="NZ_JAHKNG010000038.1"/>
</dbReference>